<keyword evidence="2" id="KW-1185">Reference proteome</keyword>
<dbReference type="AlphaFoldDB" id="A0A1M6PF66"/>
<dbReference type="EMBL" id="FQZD01000072">
    <property type="protein sequence ID" value="SHK06540.1"/>
    <property type="molecule type" value="Genomic_DNA"/>
</dbReference>
<dbReference type="SUPFAM" id="SSF50156">
    <property type="entry name" value="PDZ domain-like"/>
    <property type="match status" value="1"/>
</dbReference>
<dbReference type="Proteomes" id="UP000322917">
    <property type="component" value="Unassembled WGS sequence"/>
</dbReference>
<name>A0A1M6PF66_9FIRM</name>
<evidence type="ECO:0000313" key="2">
    <source>
        <dbReference type="Proteomes" id="UP000322917"/>
    </source>
</evidence>
<evidence type="ECO:0000313" key="1">
    <source>
        <dbReference type="EMBL" id="SHK06540.1"/>
    </source>
</evidence>
<reference evidence="1 2" key="1">
    <citation type="submission" date="2016-11" db="EMBL/GenBank/DDBJ databases">
        <authorList>
            <person name="Varghese N."/>
            <person name="Submissions S."/>
        </authorList>
    </citation>
    <scope>NUCLEOTIDE SEQUENCE [LARGE SCALE GENOMIC DNA]</scope>
    <source>
        <strain evidence="1 2">DSM 15287</strain>
    </source>
</reference>
<accession>A0A1M6PF66</accession>
<protein>
    <recommendedName>
        <fullName evidence="3">PDZ domain-containing protein</fullName>
    </recommendedName>
</protein>
<organism evidence="1 2">
    <name type="scientific">Propionispora hippei DSM 15287</name>
    <dbReference type="NCBI Taxonomy" id="1123003"/>
    <lineage>
        <taxon>Bacteria</taxon>
        <taxon>Bacillati</taxon>
        <taxon>Bacillota</taxon>
        <taxon>Negativicutes</taxon>
        <taxon>Selenomonadales</taxon>
        <taxon>Sporomusaceae</taxon>
        <taxon>Propionispora</taxon>
    </lineage>
</organism>
<proteinExistence type="predicted"/>
<sequence length="126" mass="14701">MKLHPELDGLKPGDQIIAVNGKDTKAFLRYEMDYLMWYSKEHPDLRLTVQNKTQGAFEITAKAHISDPLVDNVDYEAINKKEDYLWYKKRTPLAYTPSFYAPYEIFDPYGPQNVPLVSPRTIFLIE</sequence>
<dbReference type="InterPro" id="IPR036034">
    <property type="entry name" value="PDZ_sf"/>
</dbReference>
<evidence type="ECO:0008006" key="3">
    <source>
        <dbReference type="Google" id="ProtNLM"/>
    </source>
</evidence>
<dbReference type="Gene3D" id="2.30.42.10">
    <property type="match status" value="1"/>
</dbReference>
<gene>
    <name evidence="1" type="ORF">SAMN02745170_04031</name>
</gene>